<name>A0A1H6T931_9EURY</name>
<evidence type="ECO:0000313" key="2">
    <source>
        <dbReference type="EMBL" id="SEI72735.1"/>
    </source>
</evidence>
<feature type="domain" description="DUF8139" evidence="1">
    <location>
        <begin position="1"/>
        <end position="55"/>
    </location>
</feature>
<gene>
    <name evidence="2" type="ORF">SAMN05444271_106138</name>
</gene>
<proteinExistence type="predicted"/>
<accession>A0A2H4PY39</accession>
<dbReference type="EMBL" id="FNYR01000006">
    <property type="protein sequence ID" value="SEI72735.1"/>
    <property type="molecule type" value="Genomic_DNA"/>
</dbReference>
<dbReference type="KEGG" id="hae:halTADL_0208"/>
<accession>A0A1H6T931</accession>
<evidence type="ECO:0000313" key="3">
    <source>
        <dbReference type="Proteomes" id="UP000198888"/>
    </source>
</evidence>
<evidence type="ECO:0000259" key="1">
    <source>
        <dbReference type="Pfam" id="PF26460"/>
    </source>
</evidence>
<dbReference type="Proteomes" id="UP000198888">
    <property type="component" value="Unassembled WGS sequence"/>
</dbReference>
<sequence>MQQYRLADRVRIDIPDVRDSDFRFHGEHGMVLSRQDRVYEVALDEFSVVLEVTKEEVRPPFY</sequence>
<dbReference type="AlphaFoldDB" id="A0A1H6T931"/>
<protein>
    <recommendedName>
        <fullName evidence="1">DUF8139 domain-containing protein</fullName>
    </recommendedName>
</protein>
<dbReference type="STRING" id="1073996.SAMN05444271_106138"/>
<dbReference type="InterPro" id="IPR058452">
    <property type="entry name" value="DUF8139"/>
</dbReference>
<organism evidence="2 3">
    <name type="scientific">Halohasta litchfieldiae</name>
    <dbReference type="NCBI Taxonomy" id="1073996"/>
    <lineage>
        <taxon>Archaea</taxon>
        <taxon>Methanobacteriati</taxon>
        <taxon>Methanobacteriota</taxon>
        <taxon>Stenosarchaea group</taxon>
        <taxon>Halobacteria</taxon>
        <taxon>Halobacteriales</taxon>
        <taxon>Haloferacaceae</taxon>
        <taxon>Halohasta</taxon>
    </lineage>
</organism>
<keyword evidence="3" id="KW-1185">Reference proteome</keyword>
<reference evidence="2 3" key="1">
    <citation type="submission" date="2016-10" db="EMBL/GenBank/DDBJ databases">
        <authorList>
            <person name="de Groot N.N."/>
        </authorList>
    </citation>
    <scope>NUCLEOTIDE SEQUENCE [LARGE SCALE GENOMIC DNA]</scope>
    <source>
        <strain evidence="2 3">DSM 22187</strain>
    </source>
</reference>
<dbReference type="Pfam" id="PF26460">
    <property type="entry name" value="DUF8139"/>
    <property type="match status" value="1"/>
</dbReference>